<dbReference type="EC" id="2.3.2.26" evidence="2"/>
<gene>
    <name evidence="9" type="ORF">HPP92_009814</name>
</gene>
<evidence type="ECO:0000256" key="7">
    <source>
        <dbReference type="PROSITE-ProRule" id="PRU00104"/>
    </source>
</evidence>
<keyword evidence="4 7" id="KW-0833">Ubl conjugation pathway</keyword>
<feature type="active site" description="Glycyl thioester intermediate" evidence="7">
    <location>
        <position position="579"/>
    </location>
</feature>
<name>A0A835V514_VANPL</name>
<dbReference type="EMBL" id="JADCNM010000004">
    <property type="protein sequence ID" value="KAG0487719.1"/>
    <property type="molecule type" value="Genomic_DNA"/>
</dbReference>
<comment type="function">
    <text evidence="5">Probable E3 ubiquitin-protein ligase which mediates ubiquitination and subsequent proteasomal degradation of target proteins.</text>
</comment>
<dbReference type="SUPFAM" id="SSF56204">
    <property type="entry name" value="Hect, E3 ligase catalytic domain"/>
    <property type="match status" value="1"/>
</dbReference>
<dbReference type="FunFam" id="3.30.2160.10:FF:000002">
    <property type="entry name" value="Putative Ubiquitin-protein ligase E3C"/>
    <property type="match status" value="1"/>
</dbReference>
<dbReference type="Gene3D" id="3.90.1750.10">
    <property type="entry name" value="Hect, E3 ligase catalytic domains"/>
    <property type="match status" value="1"/>
</dbReference>
<evidence type="ECO:0000313" key="9">
    <source>
        <dbReference type="EMBL" id="KAG0487719.1"/>
    </source>
</evidence>
<dbReference type="SMART" id="SM00119">
    <property type="entry name" value="HECTc"/>
    <property type="match status" value="1"/>
</dbReference>
<keyword evidence="3" id="KW-0808">Transferase</keyword>
<dbReference type="Proteomes" id="UP000639772">
    <property type="component" value="Unassembled WGS sequence"/>
</dbReference>
<dbReference type="PANTHER" id="PTHR45700:SF2">
    <property type="entry name" value="UBIQUITIN-PROTEIN LIGASE E3C"/>
    <property type="match status" value="1"/>
</dbReference>
<evidence type="ECO:0000256" key="4">
    <source>
        <dbReference type="ARBA" id="ARBA00022786"/>
    </source>
</evidence>
<evidence type="ECO:0000259" key="8">
    <source>
        <dbReference type="PROSITE" id="PS50237"/>
    </source>
</evidence>
<sequence length="847" mass="94937">MHTFEDNYVNGANIGRGSNNYGAKMQKLGVRDTGVKLACLFQKMAGKSTEVNAVINYPASPSQVSMYAPNSWDVEPMKRGSQGISDDMSCIFHLFCAIYAHLLLILDDIEFYEKQVPFTLQQQQKVASVLNTFVYNSLVQHTVRGKKVVVDAAVRCLHLLYERDCRHSFCPPSLWVAPAGRGRIPIAAAARAHEAARSNVQCGDASSTPSVSSVLTTIPHVYPFEERVQMFQEFIKMDKMARVAAGEVSSMGHGSVEIVVRRDHIVEDGFRQLNSLGSRLKSCISVSFISECGVPEAGLDYGGLTKEFLTELSKTAFDPEFGLFSQTSTTDGNLVPKVTAGMLDNGMAMIEFLGRIVGKALYEGILLDYSFSLVFVQKLLGRYSFLDELSTLDAELYRNLLYLKNYDGDVLDLSLDFTVTEEVCGKRIVKELVPDGRKVTVTNENKLQYIHAIADYKLNWQILPPANAFYRGLTDLISPSWLSLFSANEFNQLLSGGKHDFDVEDLRCNTRYTGGYTERRNRTIKIFLGAFERALDELFWDWNRCVLVSIYALQVTDDLPLWATIGGHDVERLPSASTCYNTLKLSFNLMKLLYLVFIVYLWYIITVAPQSVKGEHDEEEEEEAIGRFGFLDQGEPASSATTIDSHHVELTVLSRSRVWLFASFFIRLGLSPLPLAPFGVLLEAQDKAAADGYNVDRGRKAIRIKNQRETTVIWGKLTELPLYNANVWIEARTKLISRWFGGINWFAFKGWLLSGIRIALVLGDQHAAMLGQLCRKGQAKRRYGLAVQWLRDVFVIIESASEIEEMAEMVENTGGLYLCWWLMCLIRCTGISSKAVKEKARGNSCSG</sequence>
<evidence type="ECO:0000256" key="2">
    <source>
        <dbReference type="ARBA" id="ARBA00012485"/>
    </source>
</evidence>
<evidence type="ECO:0000256" key="3">
    <source>
        <dbReference type="ARBA" id="ARBA00022679"/>
    </source>
</evidence>
<dbReference type="CDD" id="cd00078">
    <property type="entry name" value="HECTc"/>
    <property type="match status" value="1"/>
</dbReference>
<proteinExistence type="inferred from homology"/>
<dbReference type="InterPro" id="IPR000569">
    <property type="entry name" value="HECT_dom"/>
</dbReference>
<comment type="caution">
    <text evidence="9">The sequence shown here is derived from an EMBL/GenBank/DDBJ whole genome shotgun (WGS) entry which is preliminary data.</text>
</comment>
<comment type="catalytic activity">
    <reaction evidence="1">
        <text>S-ubiquitinyl-[E2 ubiquitin-conjugating enzyme]-L-cysteine + [acceptor protein]-L-lysine = [E2 ubiquitin-conjugating enzyme]-L-cysteine + N(6)-ubiquitinyl-[acceptor protein]-L-lysine.</text>
        <dbReference type="EC" id="2.3.2.26"/>
    </reaction>
</comment>
<protein>
    <recommendedName>
        <fullName evidence="2">HECT-type E3 ubiquitin transferase</fullName>
        <ecNumber evidence="2">2.3.2.26</ecNumber>
    </recommendedName>
</protein>
<dbReference type="AlphaFoldDB" id="A0A835V514"/>
<evidence type="ECO:0000313" key="10">
    <source>
        <dbReference type="Proteomes" id="UP000639772"/>
    </source>
</evidence>
<dbReference type="Gene3D" id="3.30.2160.10">
    <property type="entry name" value="Hect, E3 ligase catalytic domain"/>
    <property type="match status" value="1"/>
</dbReference>
<dbReference type="PROSITE" id="PS50237">
    <property type="entry name" value="HECT"/>
    <property type="match status" value="1"/>
</dbReference>
<dbReference type="InterPro" id="IPR035983">
    <property type="entry name" value="Hect_E3_ubiquitin_ligase"/>
</dbReference>
<organism evidence="9 10">
    <name type="scientific">Vanilla planifolia</name>
    <name type="common">Vanilla</name>
    <dbReference type="NCBI Taxonomy" id="51239"/>
    <lineage>
        <taxon>Eukaryota</taxon>
        <taxon>Viridiplantae</taxon>
        <taxon>Streptophyta</taxon>
        <taxon>Embryophyta</taxon>
        <taxon>Tracheophyta</taxon>
        <taxon>Spermatophyta</taxon>
        <taxon>Magnoliopsida</taxon>
        <taxon>Liliopsida</taxon>
        <taxon>Asparagales</taxon>
        <taxon>Orchidaceae</taxon>
        <taxon>Vanilloideae</taxon>
        <taxon>Vanilleae</taxon>
        <taxon>Vanilla</taxon>
    </lineage>
</organism>
<dbReference type="GO" id="GO:0000209">
    <property type="term" value="P:protein polyubiquitination"/>
    <property type="evidence" value="ECO:0007669"/>
    <property type="project" value="InterPro"/>
</dbReference>
<evidence type="ECO:0000256" key="5">
    <source>
        <dbReference type="ARBA" id="ARBA00057703"/>
    </source>
</evidence>
<dbReference type="GO" id="GO:0006511">
    <property type="term" value="P:ubiquitin-dependent protein catabolic process"/>
    <property type="evidence" value="ECO:0007669"/>
    <property type="project" value="TreeGrafter"/>
</dbReference>
<reference evidence="9 10" key="1">
    <citation type="journal article" date="2020" name="Nat. Food">
        <title>A phased Vanilla planifolia genome enables genetic improvement of flavour and production.</title>
        <authorList>
            <person name="Hasing T."/>
            <person name="Tang H."/>
            <person name="Brym M."/>
            <person name="Khazi F."/>
            <person name="Huang T."/>
            <person name="Chambers A.H."/>
        </authorList>
    </citation>
    <scope>NUCLEOTIDE SEQUENCE [LARGE SCALE GENOMIC DNA]</scope>
    <source>
        <tissue evidence="9">Leaf</tissue>
    </source>
</reference>
<accession>A0A835V514</accession>
<dbReference type="Gene3D" id="3.30.2410.10">
    <property type="entry name" value="Hect, E3 ligase catalytic domain"/>
    <property type="match status" value="1"/>
</dbReference>
<evidence type="ECO:0000256" key="6">
    <source>
        <dbReference type="ARBA" id="ARBA00061247"/>
    </source>
</evidence>
<dbReference type="Pfam" id="PF00632">
    <property type="entry name" value="HECT"/>
    <property type="match status" value="1"/>
</dbReference>
<feature type="domain" description="HECT" evidence="8">
    <location>
        <begin position="280"/>
        <end position="585"/>
    </location>
</feature>
<dbReference type="InterPro" id="IPR044611">
    <property type="entry name" value="E3A/B/C-like"/>
</dbReference>
<dbReference type="PANTHER" id="PTHR45700">
    <property type="entry name" value="UBIQUITIN-PROTEIN LIGASE E3C"/>
    <property type="match status" value="1"/>
</dbReference>
<evidence type="ECO:0000256" key="1">
    <source>
        <dbReference type="ARBA" id="ARBA00000885"/>
    </source>
</evidence>
<dbReference type="OrthoDB" id="8068875at2759"/>
<comment type="similarity">
    <text evidence="6">Belongs to the UPL family.</text>
</comment>
<dbReference type="GO" id="GO:0061630">
    <property type="term" value="F:ubiquitin protein ligase activity"/>
    <property type="evidence" value="ECO:0007669"/>
    <property type="project" value="UniProtKB-EC"/>
</dbReference>